<reference evidence="2" key="1">
    <citation type="submission" date="2020-01" db="EMBL/GenBank/DDBJ databases">
        <authorList>
            <person name="Seo Y.L."/>
        </authorList>
    </citation>
    <scope>NUCLEOTIDE SEQUENCE</scope>
    <source>
        <strain evidence="2">R11</strain>
    </source>
</reference>
<dbReference type="EMBL" id="WWEO01000044">
    <property type="protein sequence ID" value="NCD71085.1"/>
    <property type="molecule type" value="Genomic_DNA"/>
</dbReference>
<dbReference type="AlphaFoldDB" id="A0A965ZHF8"/>
<evidence type="ECO:0000313" key="3">
    <source>
        <dbReference type="Proteomes" id="UP000638732"/>
    </source>
</evidence>
<name>A0A965ZHF8_9SPHI</name>
<proteinExistence type="predicted"/>
<reference evidence="2" key="2">
    <citation type="submission" date="2020-10" db="EMBL/GenBank/DDBJ databases">
        <title>Mucilaginibacter sp. nov., isolated from soil.</title>
        <authorList>
            <person name="Jeon C.O."/>
        </authorList>
    </citation>
    <scope>NUCLEOTIDE SEQUENCE</scope>
    <source>
        <strain evidence="2">R11</strain>
    </source>
</reference>
<dbReference type="RefSeq" id="WP_166587061.1">
    <property type="nucleotide sequence ID" value="NZ_WWEO01000044.1"/>
</dbReference>
<dbReference type="InterPro" id="IPR000595">
    <property type="entry name" value="cNMP-bd_dom"/>
</dbReference>
<dbReference type="SUPFAM" id="SSF51206">
    <property type="entry name" value="cAMP-binding domain-like"/>
    <property type="match status" value="1"/>
</dbReference>
<comment type="caution">
    <text evidence="2">The sequence shown here is derived from an EMBL/GenBank/DDBJ whole genome shotgun (WGS) entry which is preliminary data.</text>
</comment>
<dbReference type="InterPro" id="IPR018490">
    <property type="entry name" value="cNMP-bd_dom_sf"/>
</dbReference>
<keyword evidence="3" id="KW-1185">Reference proteome</keyword>
<dbReference type="InterPro" id="IPR014710">
    <property type="entry name" value="RmlC-like_jellyroll"/>
</dbReference>
<organism evidence="2 3">
    <name type="scientific">Mucilaginibacter agri</name>
    <dbReference type="NCBI Taxonomy" id="2695265"/>
    <lineage>
        <taxon>Bacteria</taxon>
        <taxon>Pseudomonadati</taxon>
        <taxon>Bacteroidota</taxon>
        <taxon>Sphingobacteriia</taxon>
        <taxon>Sphingobacteriales</taxon>
        <taxon>Sphingobacteriaceae</taxon>
        <taxon>Mucilaginibacter</taxon>
    </lineage>
</organism>
<dbReference type="Pfam" id="PF00027">
    <property type="entry name" value="cNMP_binding"/>
    <property type="match status" value="1"/>
</dbReference>
<dbReference type="PROSITE" id="PS50042">
    <property type="entry name" value="CNMP_BINDING_3"/>
    <property type="match status" value="1"/>
</dbReference>
<protein>
    <submittedName>
        <fullName evidence="2">Cyclic nucleotide-binding domain-containing protein</fullName>
    </submittedName>
</protein>
<gene>
    <name evidence="2" type="ORF">GSY63_17090</name>
</gene>
<accession>A0A965ZHF8</accession>
<evidence type="ECO:0000313" key="2">
    <source>
        <dbReference type="EMBL" id="NCD71085.1"/>
    </source>
</evidence>
<dbReference type="CDD" id="cd00038">
    <property type="entry name" value="CAP_ED"/>
    <property type="match status" value="1"/>
</dbReference>
<feature type="domain" description="Cyclic nucleotide-binding" evidence="1">
    <location>
        <begin position="11"/>
        <end position="78"/>
    </location>
</feature>
<dbReference type="Proteomes" id="UP000638732">
    <property type="component" value="Unassembled WGS sequence"/>
</dbReference>
<sequence>MDSPLINYLRLFRHIPAEDASLISEAFKQRAVKEGDVLFTSGHVCKEMFFICNGVLRIMIHNDKGAEVTYFFLKENQFCTILNSFNNEVSTEEGIEAACDGEILVVSKARLIELYQQLPYLKELIDQITQQALLDKIQIKNGYQGYDSTERYKLFLMRQPEIALRVSLTDVASYLGITPQSLSRIRKNIR</sequence>
<dbReference type="SMART" id="SM00100">
    <property type="entry name" value="cNMP"/>
    <property type="match status" value="1"/>
</dbReference>
<dbReference type="Gene3D" id="2.60.120.10">
    <property type="entry name" value="Jelly Rolls"/>
    <property type="match status" value="1"/>
</dbReference>
<evidence type="ECO:0000259" key="1">
    <source>
        <dbReference type="PROSITE" id="PS50042"/>
    </source>
</evidence>